<accession>A0A255YTF3</accession>
<gene>
    <name evidence="3" type="ORF">CHU95_16890</name>
</gene>
<dbReference type="Proteomes" id="UP000216998">
    <property type="component" value="Unassembled WGS sequence"/>
</dbReference>
<keyword evidence="1" id="KW-0547">Nucleotide-binding</keyword>
<dbReference type="Pfam" id="PF03969">
    <property type="entry name" value="AFG1_ATPase"/>
    <property type="match status" value="1"/>
</dbReference>
<dbReference type="EMBL" id="NOXU01000031">
    <property type="protein sequence ID" value="OYQ32469.1"/>
    <property type="molecule type" value="Genomic_DNA"/>
</dbReference>
<dbReference type="RefSeq" id="WP_094457506.1">
    <property type="nucleotide sequence ID" value="NZ_NOXU01000031.1"/>
</dbReference>
<proteinExistence type="predicted"/>
<evidence type="ECO:0000313" key="4">
    <source>
        <dbReference type="Proteomes" id="UP000216998"/>
    </source>
</evidence>
<dbReference type="PANTHER" id="PTHR12169">
    <property type="entry name" value="ATPASE N2B"/>
    <property type="match status" value="1"/>
</dbReference>
<dbReference type="GO" id="GO:0005737">
    <property type="term" value="C:cytoplasm"/>
    <property type="evidence" value="ECO:0007669"/>
    <property type="project" value="TreeGrafter"/>
</dbReference>
<keyword evidence="3" id="KW-0132">Cell division</keyword>
<dbReference type="InterPro" id="IPR005654">
    <property type="entry name" value="ATPase_AFG1-like"/>
</dbReference>
<sequence>MTDGPLSVYRARRGTGTLKADPAQELAAEKLESLWHALKGYRPATGPTGWRARLGLARRPDPAPQGLYIYGDVGRGKSMLMDLFYETAPVEHKVRVHFHAFMLKVHERMHAMRSEGRVKPGEEVVEVAKEIAADGWLLCFDEFHVTDITNAMILGRLFTALFDLGVVVVATSNWPPDDLYKDGLNRPLFLPFIALLKDRLDVLHLASARDYRLARLMGAKVYHYPLGPSTAQAMADTFADLTDGAAATTTSLTVQGRKVEVPRSAKGVAWFTFDELCARPLGAGDYLSIATHYHTVLIDRVPRLPEALRNEAKRFMTLIDALYEHKVNTIIAAEVAPERIYAEGTHAYEFQRTVSRLMEMQSQDYLAREHLT</sequence>
<protein>
    <submittedName>
        <fullName evidence="3">Cell division protein ZapE</fullName>
    </submittedName>
</protein>
<dbReference type="SUPFAM" id="SSF52540">
    <property type="entry name" value="P-loop containing nucleoside triphosphate hydrolases"/>
    <property type="match status" value="1"/>
</dbReference>
<keyword evidence="3" id="KW-0131">Cell cycle</keyword>
<dbReference type="OrthoDB" id="9774491at2"/>
<evidence type="ECO:0000313" key="3">
    <source>
        <dbReference type="EMBL" id="OYQ32469.1"/>
    </source>
</evidence>
<dbReference type="Gene3D" id="3.40.50.300">
    <property type="entry name" value="P-loop containing nucleotide triphosphate hydrolases"/>
    <property type="match status" value="1"/>
</dbReference>
<reference evidence="3 4" key="1">
    <citation type="submission" date="2017-07" db="EMBL/GenBank/DDBJ databases">
        <title>Niveispirillum cyanobacteriorum sp. nov., isolated from cyanobacterial aggregates in a eutrophic lake.</title>
        <authorList>
            <person name="Cai H."/>
        </authorList>
    </citation>
    <scope>NUCLEOTIDE SEQUENCE [LARGE SCALE GENOMIC DNA]</scope>
    <source>
        <strain evidence="4">TH1-14</strain>
    </source>
</reference>
<dbReference type="GO" id="GO:0051301">
    <property type="term" value="P:cell division"/>
    <property type="evidence" value="ECO:0007669"/>
    <property type="project" value="UniProtKB-KW"/>
</dbReference>
<keyword evidence="2" id="KW-0067">ATP-binding</keyword>
<dbReference type="GO" id="GO:0016887">
    <property type="term" value="F:ATP hydrolysis activity"/>
    <property type="evidence" value="ECO:0007669"/>
    <property type="project" value="InterPro"/>
</dbReference>
<evidence type="ECO:0000256" key="1">
    <source>
        <dbReference type="ARBA" id="ARBA00022741"/>
    </source>
</evidence>
<dbReference type="InterPro" id="IPR027417">
    <property type="entry name" value="P-loop_NTPase"/>
</dbReference>
<evidence type="ECO:0000256" key="2">
    <source>
        <dbReference type="ARBA" id="ARBA00022840"/>
    </source>
</evidence>
<dbReference type="GO" id="GO:0005524">
    <property type="term" value="F:ATP binding"/>
    <property type="evidence" value="ECO:0007669"/>
    <property type="project" value="UniProtKB-KW"/>
</dbReference>
<dbReference type="NCBIfam" id="NF040713">
    <property type="entry name" value="ZapE"/>
    <property type="match status" value="1"/>
</dbReference>
<comment type="caution">
    <text evidence="3">The sequence shown here is derived from an EMBL/GenBank/DDBJ whole genome shotgun (WGS) entry which is preliminary data.</text>
</comment>
<keyword evidence="4" id="KW-1185">Reference proteome</keyword>
<dbReference type="PANTHER" id="PTHR12169:SF6">
    <property type="entry name" value="AFG1-LIKE ATPASE"/>
    <property type="match status" value="1"/>
</dbReference>
<name>A0A255YTF3_9PROT</name>
<organism evidence="3 4">
    <name type="scientific">Niveispirillum lacus</name>
    <dbReference type="NCBI Taxonomy" id="1981099"/>
    <lineage>
        <taxon>Bacteria</taxon>
        <taxon>Pseudomonadati</taxon>
        <taxon>Pseudomonadota</taxon>
        <taxon>Alphaproteobacteria</taxon>
        <taxon>Rhodospirillales</taxon>
        <taxon>Azospirillaceae</taxon>
        <taxon>Niveispirillum</taxon>
    </lineage>
</organism>
<dbReference type="AlphaFoldDB" id="A0A255YTF3"/>